<reference evidence="5" key="1">
    <citation type="submission" date="2017-02" db="UniProtKB">
        <authorList>
            <consortium name="WormBaseParasite"/>
        </authorList>
    </citation>
    <scope>IDENTIFICATION</scope>
</reference>
<name>A0A0N4WWB0_HAEPC</name>
<dbReference type="EMBL" id="UZAF01019235">
    <property type="protein sequence ID" value="VDO58590.1"/>
    <property type="molecule type" value="Genomic_DNA"/>
</dbReference>
<keyword evidence="2" id="KW-0732">Signal</keyword>
<organism evidence="5">
    <name type="scientific">Haemonchus placei</name>
    <name type="common">Barber's pole worm</name>
    <dbReference type="NCBI Taxonomy" id="6290"/>
    <lineage>
        <taxon>Eukaryota</taxon>
        <taxon>Metazoa</taxon>
        <taxon>Ecdysozoa</taxon>
        <taxon>Nematoda</taxon>
        <taxon>Chromadorea</taxon>
        <taxon>Rhabditida</taxon>
        <taxon>Rhabditina</taxon>
        <taxon>Rhabditomorpha</taxon>
        <taxon>Strongyloidea</taxon>
        <taxon>Trichostrongylidae</taxon>
        <taxon>Haemonchus</taxon>
    </lineage>
</organism>
<feature type="chain" id="PRO_5043124077" evidence="2">
    <location>
        <begin position="19"/>
        <end position="95"/>
    </location>
</feature>
<feature type="compositionally biased region" description="Basic and acidic residues" evidence="1">
    <location>
        <begin position="33"/>
        <end position="44"/>
    </location>
</feature>
<accession>A0A0N4WWB0</accession>
<feature type="signal peptide" evidence="2">
    <location>
        <begin position="1"/>
        <end position="18"/>
    </location>
</feature>
<dbReference type="AlphaFoldDB" id="A0A0N4WWB0"/>
<feature type="region of interest" description="Disordered" evidence="1">
    <location>
        <begin position="20"/>
        <end position="44"/>
    </location>
</feature>
<evidence type="ECO:0000256" key="2">
    <source>
        <dbReference type="SAM" id="SignalP"/>
    </source>
</evidence>
<dbReference type="WBParaSite" id="HPLM_0001603201-mRNA-1">
    <property type="protein sequence ID" value="HPLM_0001603201-mRNA-1"/>
    <property type="gene ID" value="HPLM_0001603201"/>
</dbReference>
<gene>
    <name evidence="3" type="ORF">HPLM_LOCUS16024</name>
</gene>
<evidence type="ECO:0000256" key="1">
    <source>
        <dbReference type="SAM" id="MobiDB-lite"/>
    </source>
</evidence>
<proteinExistence type="predicted"/>
<evidence type="ECO:0000313" key="4">
    <source>
        <dbReference type="Proteomes" id="UP000268014"/>
    </source>
</evidence>
<dbReference type="OMA" id="CMPDEND"/>
<evidence type="ECO:0000313" key="5">
    <source>
        <dbReference type="WBParaSite" id="HPLM_0001603201-mRNA-1"/>
    </source>
</evidence>
<sequence length="95" mass="10606">MQLRIVLLYIWMVNNVNPEEKAPPPGPATVVNERTKRKDVKVTEPPKELGGFLPVLARSEGVPNFAQYDNQFTSLYPMQCGANVKPLTTTDAHAR</sequence>
<reference evidence="3 4" key="2">
    <citation type="submission" date="2018-11" db="EMBL/GenBank/DDBJ databases">
        <authorList>
            <consortium name="Pathogen Informatics"/>
        </authorList>
    </citation>
    <scope>NUCLEOTIDE SEQUENCE [LARGE SCALE GENOMIC DNA]</scope>
    <source>
        <strain evidence="3 4">MHpl1</strain>
    </source>
</reference>
<keyword evidence="4" id="KW-1185">Reference proteome</keyword>
<evidence type="ECO:0000313" key="3">
    <source>
        <dbReference type="EMBL" id="VDO58590.1"/>
    </source>
</evidence>
<dbReference type="Proteomes" id="UP000268014">
    <property type="component" value="Unassembled WGS sequence"/>
</dbReference>
<protein>
    <submittedName>
        <fullName evidence="5">Secreted protein</fullName>
    </submittedName>
</protein>